<gene>
    <name evidence="2" type="ORF">CBR_g2713</name>
</gene>
<name>A0A388KDM2_CHABU</name>
<evidence type="ECO:0000256" key="1">
    <source>
        <dbReference type="SAM" id="MobiDB-lite"/>
    </source>
</evidence>
<reference evidence="2 3" key="1">
    <citation type="journal article" date="2018" name="Cell">
        <title>The Chara Genome: Secondary Complexity and Implications for Plant Terrestrialization.</title>
        <authorList>
            <person name="Nishiyama T."/>
            <person name="Sakayama H."/>
            <person name="Vries J.D."/>
            <person name="Buschmann H."/>
            <person name="Saint-Marcoux D."/>
            <person name="Ullrich K.K."/>
            <person name="Haas F.B."/>
            <person name="Vanderstraeten L."/>
            <person name="Becker D."/>
            <person name="Lang D."/>
            <person name="Vosolsobe S."/>
            <person name="Rombauts S."/>
            <person name="Wilhelmsson P.K.I."/>
            <person name="Janitza P."/>
            <person name="Kern R."/>
            <person name="Heyl A."/>
            <person name="Rumpler F."/>
            <person name="Villalobos L.I.A.C."/>
            <person name="Clay J.M."/>
            <person name="Skokan R."/>
            <person name="Toyoda A."/>
            <person name="Suzuki Y."/>
            <person name="Kagoshima H."/>
            <person name="Schijlen E."/>
            <person name="Tajeshwar N."/>
            <person name="Catarino B."/>
            <person name="Hetherington A.J."/>
            <person name="Saltykova A."/>
            <person name="Bonnot C."/>
            <person name="Breuninger H."/>
            <person name="Symeonidi A."/>
            <person name="Radhakrishnan G.V."/>
            <person name="Van Nieuwerburgh F."/>
            <person name="Deforce D."/>
            <person name="Chang C."/>
            <person name="Karol K.G."/>
            <person name="Hedrich R."/>
            <person name="Ulvskov P."/>
            <person name="Glockner G."/>
            <person name="Delwiche C.F."/>
            <person name="Petrasek J."/>
            <person name="Van de Peer Y."/>
            <person name="Friml J."/>
            <person name="Beilby M."/>
            <person name="Dolan L."/>
            <person name="Kohara Y."/>
            <person name="Sugano S."/>
            <person name="Fujiyama A."/>
            <person name="Delaux P.-M."/>
            <person name="Quint M."/>
            <person name="TheiBen G."/>
            <person name="Hagemann M."/>
            <person name="Harholt J."/>
            <person name="Dunand C."/>
            <person name="Zachgo S."/>
            <person name="Langdale J."/>
            <person name="Maumus F."/>
            <person name="Straeten D.V.D."/>
            <person name="Gould S.B."/>
            <person name="Rensing S.A."/>
        </authorList>
    </citation>
    <scope>NUCLEOTIDE SEQUENCE [LARGE SCALE GENOMIC DNA]</scope>
    <source>
        <strain evidence="2 3">S276</strain>
    </source>
</reference>
<dbReference type="Gramene" id="GBG68162">
    <property type="protein sequence ID" value="GBG68162"/>
    <property type="gene ID" value="CBR_g2713"/>
</dbReference>
<accession>A0A388KDM2</accession>
<evidence type="ECO:0000313" key="2">
    <source>
        <dbReference type="EMBL" id="GBG68162.1"/>
    </source>
</evidence>
<proteinExistence type="predicted"/>
<dbReference type="AlphaFoldDB" id="A0A388KDM2"/>
<dbReference type="Proteomes" id="UP000265515">
    <property type="component" value="Unassembled WGS sequence"/>
</dbReference>
<protein>
    <submittedName>
        <fullName evidence="2">Uncharacterized protein</fullName>
    </submittedName>
</protein>
<organism evidence="2 3">
    <name type="scientific">Chara braunii</name>
    <name type="common">Braun's stonewort</name>
    <dbReference type="NCBI Taxonomy" id="69332"/>
    <lineage>
        <taxon>Eukaryota</taxon>
        <taxon>Viridiplantae</taxon>
        <taxon>Streptophyta</taxon>
        <taxon>Charophyceae</taxon>
        <taxon>Charales</taxon>
        <taxon>Characeae</taxon>
        <taxon>Chara</taxon>
    </lineage>
</organism>
<sequence>MQEAAKQQAERKPVPTRNFELRLKIIGIDKKKTEYKEDEMKKWVTKTFGDSLKLFTEKLDEVDKKFNFAEDEKEELKRLGAEKELQELKEGSSSEKRKKHPSTSVTSARVDKIRVKLVDRTKKDPTRRVLIFSDEEEDDGAELIWKGTVNLTRKFEEA</sequence>
<feature type="region of interest" description="Disordered" evidence="1">
    <location>
        <begin position="79"/>
        <end position="107"/>
    </location>
</feature>
<evidence type="ECO:0000313" key="3">
    <source>
        <dbReference type="Proteomes" id="UP000265515"/>
    </source>
</evidence>
<dbReference type="EMBL" id="BFEA01000096">
    <property type="protein sequence ID" value="GBG68162.1"/>
    <property type="molecule type" value="Genomic_DNA"/>
</dbReference>
<feature type="compositionally biased region" description="Basic and acidic residues" evidence="1">
    <location>
        <begin position="79"/>
        <end position="95"/>
    </location>
</feature>
<keyword evidence="3" id="KW-1185">Reference proteome</keyword>
<comment type="caution">
    <text evidence="2">The sequence shown here is derived from an EMBL/GenBank/DDBJ whole genome shotgun (WGS) entry which is preliminary data.</text>
</comment>